<evidence type="ECO:0000256" key="1">
    <source>
        <dbReference type="SAM" id="Coils"/>
    </source>
</evidence>
<keyword evidence="2" id="KW-1133">Transmembrane helix</keyword>
<dbReference type="Pfam" id="PF20693">
    <property type="entry name" value="YobI-ATPase"/>
    <property type="match status" value="1"/>
</dbReference>
<keyword evidence="2" id="KW-0812">Transmembrane</keyword>
<proteinExistence type="predicted"/>
<dbReference type="InterPro" id="IPR048428">
    <property type="entry name" value="YobI-NTPase"/>
</dbReference>
<feature type="transmembrane region" description="Helical" evidence="2">
    <location>
        <begin position="235"/>
        <end position="254"/>
    </location>
</feature>
<evidence type="ECO:0000259" key="3">
    <source>
        <dbReference type="Pfam" id="PF20693"/>
    </source>
</evidence>
<dbReference type="Proteomes" id="UP000600307">
    <property type="component" value="Unassembled WGS sequence"/>
</dbReference>
<keyword evidence="2" id="KW-0472">Membrane</keyword>
<dbReference type="InterPro" id="IPR027417">
    <property type="entry name" value="P-loop_NTPase"/>
</dbReference>
<sequence length="1318" mass="152647">MALSFRLKTAADWLHKTVARFQFALGNISGTENPPETQSSIAGAETVVMENEFQTLTPIVDPDKEGYQPYFKALDYALSRDDVKNIAITGPYGAGKSSVILSYLKKIEGRKRLWHSLKYWLRFTSLKPADEHVTISLANFETDETLKSSESLSKEQSIEYSILQQILYKVDKSTLPDSRVERIHTRSVGQILTTSCLLFFVLALAIVVTTLLLPQKIVSTFSLSPAVSHFIAIHTVWRWGCIGSLSFIICWYLLSRFYRIGFFDRKIALDKVNLLKAEIAAEKQNTASLLNLYIDEIVYFFLKTKYRVVVFEDLDRLNNGHIFIKLREINQVVNNSRLLEKKPIRFIFAVREDLLKDAESQTKFFDFIVPIIPAVDSENAYDILSSKVINFNTVDKEQFFKKVSLYLTDMRVMNNVINEFNIFKKLITGEISDVKLFSLIMYKNLCTKDFTLLDNQDGFLYRVVNAYAKRTLHDVYFVDLEIKVSQLKEKLDKAQEELQTSSLNLRAEILRRYLPEHIESHAVFYVSHNKYGHIGSSWSFAVLCEDETFFIAFLTCEFPSGTLITYERNGNRYQDSFNIPRDKRSESLREYNKRSPVILDKNQKGIEKLSKNILYIQRVLYQRNGISLHELCEKITLTKLREWLLKVASVDDRGNKNTANSSAINFNMEFLFFMLSNGYIEQDYMQYRSIFHAGALSKSDNVYIQKVAAKVDFEELKDIHLNNTSNVVDKMESLSFKYYEGIFHPHIISFLINYRVDFVRDVFIHLFNHCSHGLIIRTMRTYFYEFSKDDYQDLINLILNDETTLGKLMSAMSTNRDIDSDDDFYQQLSVSFIRFGLIEKIARQSAVQDCLRELKTDTTVFKYIQPDEIASFSMKLKELNIVFDGVNEANDESECALIKFIAENFLYVFNIDNITALFNAYSVNRKSVEELSRNPYTLIMSEKIPCLAEAVNKNIEMFILEYFIHSEENVESVISLINSDVTEHSKEIIIESMDFEVRQLSTVENIRLSVVDGASFTVYDLLFKHGRVAANWDNIFDYMYTDVDDEILWAFFAHHPEVLSGHKVSVPEESVDNVVNHIISAADKPDALYAKLISVLPVSINQVISDLPLTKFKALCDSNRVLLSEALYEDVLSIYEGQRRRGLNECLSLMIRNNLAVFESNIEFYLQDDEDFDNELIELVLNDDDISLTTKVSIIDIIWPHYTNSFFDHISVNSKVSMALLLNVSEDGTRLVFLNHLLEFEELPFEYINRALMAFVSEEYNLIADKTKRAKVLKTEGNEILLKYLTHCYFISSYKDKGKYFEVYHYRKMFLDESPEDD</sequence>
<evidence type="ECO:0000313" key="4">
    <source>
        <dbReference type="EMBL" id="MBF7955653.1"/>
    </source>
</evidence>
<gene>
    <name evidence="4" type="ORF">IV431_08840</name>
</gene>
<keyword evidence="1" id="KW-0175">Coiled coil</keyword>
<dbReference type="SUPFAM" id="SSF52540">
    <property type="entry name" value="P-loop containing nucleoside triphosphate hydrolases"/>
    <property type="match status" value="1"/>
</dbReference>
<accession>A0ABS0DP33</accession>
<feature type="coiled-coil region" evidence="1">
    <location>
        <begin position="477"/>
        <end position="504"/>
    </location>
</feature>
<organism evidence="4 5">
    <name type="scientific">Rahnella victoriana</name>
    <dbReference type="NCBI Taxonomy" id="1510570"/>
    <lineage>
        <taxon>Bacteria</taxon>
        <taxon>Pseudomonadati</taxon>
        <taxon>Pseudomonadota</taxon>
        <taxon>Gammaproteobacteria</taxon>
        <taxon>Enterobacterales</taxon>
        <taxon>Yersiniaceae</taxon>
        <taxon>Rahnella</taxon>
    </lineage>
</organism>
<dbReference type="RefSeq" id="WP_195817091.1">
    <property type="nucleotide sequence ID" value="NZ_JADOBH010000002.1"/>
</dbReference>
<reference evidence="4 5" key="1">
    <citation type="submission" date="2020-11" db="EMBL/GenBank/DDBJ databases">
        <title>Taxonomic investigation of Rahnella spp.</title>
        <authorList>
            <person name="Lee S.D."/>
        </authorList>
    </citation>
    <scope>NUCLEOTIDE SEQUENCE [LARGE SCALE GENOMIC DNA]</scope>
    <source>
        <strain evidence="4 5">SAP-10</strain>
    </source>
</reference>
<evidence type="ECO:0000313" key="5">
    <source>
        <dbReference type="Proteomes" id="UP000600307"/>
    </source>
</evidence>
<evidence type="ECO:0000256" key="2">
    <source>
        <dbReference type="SAM" id="Phobius"/>
    </source>
</evidence>
<dbReference type="EMBL" id="JADOBH010000002">
    <property type="protein sequence ID" value="MBF7955653.1"/>
    <property type="molecule type" value="Genomic_DNA"/>
</dbReference>
<protein>
    <recommendedName>
        <fullName evidence="3">YobI-like P-loop NTPase domain-containing protein</fullName>
    </recommendedName>
</protein>
<name>A0ABS0DP33_9GAMM</name>
<feature type="domain" description="YobI-like P-loop NTPase" evidence="3">
    <location>
        <begin position="70"/>
        <end position="461"/>
    </location>
</feature>
<feature type="transmembrane region" description="Helical" evidence="2">
    <location>
        <begin position="191"/>
        <end position="214"/>
    </location>
</feature>
<keyword evidence="5" id="KW-1185">Reference proteome</keyword>
<comment type="caution">
    <text evidence="4">The sequence shown here is derived from an EMBL/GenBank/DDBJ whole genome shotgun (WGS) entry which is preliminary data.</text>
</comment>